<keyword evidence="4" id="KW-0328">Glycosyltransferase</keyword>
<keyword evidence="8" id="KW-0812">Transmembrane</keyword>
<dbReference type="AlphaFoldDB" id="A0AAF3J5J9"/>
<dbReference type="EC" id="2.4.1.17" evidence="3"/>
<comment type="catalytic activity">
    <reaction evidence="7">
        <text>glucuronate acceptor + UDP-alpha-D-glucuronate = acceptor beta-D-glucuronoside + UDP + H(+)</text>
        <dbReference type="Rhea" id="RHEA:21032"/>
        <dbReference type="ChEBI" id="CHEBI:15378"/>
        <dbReference type="ChEBI" id="CHEBI:58052"/>
        <dbReference type="ChEBI" id="CHEBI:58223"/>
        <dbReference type="ChEBI" id="CHEBI:132367"/>
        <dbReference type="ChEBI" id="CHEBI:132368"/>
        <dbReference type="EC" id="2.4.1.17"/>
    </reaction>
</comment>
<dbReference type="WBParaSite" id="MBELARI_LOCUS17587">
    <property type="protein sequence ID" value="MBELARI_LOCUS17587"/>
    <property type="gene ID" value="MBELARI_LOCUS17587"/>
</dbReference>
<dbReference type="Pfam" id="PF04155">
    <property type="entry name" value="Ground-like"/>
    <property type="match status" value="1"/>
</dbReference>
<evidence type="ECO:0000256" key="7">
    <source>
        <dbReference type="ARBA" id="ARBA00047475"/>
    </source>
</evidence>
<feature type="transmembrane region" description="Helical" evidence="8">
    <location>
        <begin position="491"/>
        <end position="514"/>
    </location>
</feature>
<evidence type="ECO:0000313" key="11">
    <source>
        <dbReference type="Proteomes" id="UP000887575"/>
    </source>
</evidence>
<evidence type="ECO:0000256" key="1">
    <source>
        <dbReference type="ARBA" id="ARBA00004167"/>
    </source>
</evidence>
<dbReference type="PANTHER" id="PTHR48043:SF143">
    <property type="entry name" value="UDP-GLUCURONOSYLTRANSFERASE"/>
    <property type="match status" value="1"/>
</dbReference>
<feature type="chain" id="PRO_5042207408" description="glucuronosyltransferase" evidence="9">
    <location>
        <begin position="16"/>
        <end position="666"/>
    </location>
</feature>
<evidence type="ECO:0000256" key="2">
    <source>
        <dbReference type="ARBA" id="ARBA00009995"/>
    </source>
</evidence>
<dbReference type="Pfam" id="PF00201">
    <property type="entry name" value="UDPGT"/>
    <property type="match status" value="1"/>
</dbReference>
<dbReference type="InterPro" id="IPR007284">
    <property type="entry name" value="Ground-like_dom"/>
</dbReference>
<evidence type="ECO:0000256" key="4">
    <source>
        <dbReference type="ARBA" id="ARBA00022676"/>
    </source>
</evidence>
<dbReference type="GO" id="GO:0015020">
    <property type="term" value="F:glucuronosyltransferase activity"/>
    <property type="evidence" value="ECO:0007669"/>
    <property type="project" value="UniProtKB-EC"/>
</dbReference>
<dbReference type="InterPro" id="IPR035595">
    <property type="entry name" value="UDP_glycos_trans_CS"/>
</dbReference>
<dbReference type="InterPro" id="IPR050271">
    <property type="entry name" value="UDP-glycosyltransferase"/>
</dbReference>
<dbReference type="PANTHER" id="PTHR48043">
    <property type="entry name" value="EG:EG0003.4 PROTEIN-RELATED"/>
    <property type="match status" value="1"/>
</dbReference>
<feature type="domain" description="Ground-like" evidence="10">
    <location>
        <begin position="539"/>
        <end position="608"/>
    </location>
</feature>
<dbReference type="CDD" id="cd03784">
    <property type="entry name" value="GT1_Gtf-like"/>
    <property type="match status" value="1"/>
</dbReference>
<keyword evidence="5" id="KW-0808">Transferase</keyword>
<dbReference type="InterPro" id="IPR002213">
    <property type="entry name" value="UDP_glucos_trans"/>
</dbReference>
<organism evidence="11 12">
    <name type="scientific">Mesorhabditis belari</name>
    <dbReference type="NCBI Taxonomy" id="2138241"/>
    <lineage>
        <taxon>Eukaryota</taxon>
        <taxon>Metazoa</taxon>
        <taxon>Ecdysozoa</taxon>
        <taxon>Nematoda</taxon>
        <taxon>Chromadorea</taxon>
        <taxon>Rhabditida</taxon>
        <taxon>Rhabditina</taxon>
        <taxon>Rhabditomorpha</taxon>
        <taxon>Rhabditoidea</taxon>
        <taxon>Rhabditidae</taxon>
        <taxon>Mesorhabditinae</taxon>
        <taxon>Mesorhabditis</taxon>
    </lineage>
</organism>
<evidence type="ECO:0000256" key="8">
    <source>
        <dbReference type="SAM" id="Phobius"/>
    </source>
</evidence>
<feature type="signal peptide" evidence="9">
    <location>
        <begin position="1"/>
        <end position="15"/>
    </location>
</feature>
<protein>
    <recommendedName>
        <fullName evidence="3">glucuronosyltransferase</fullName>
        <ecNumber evidence="3">2.4.1.17</ecNumber>
    </recommendedName>
</protein>
<dbReference type="Proteomes" id="UP000887575">
    <property type="component" value="Unassembled WGS sequence"/>
</dbReference>
<dbReference type="Gene3D" id="3.40.50.2000">
    <property type="entry name" value="Glycogen Phosphorylase B"/>
    <property type="match status" value="2"/>
</dbReference>
<dbReference type="GO" id="GO:0016020">
    <property type="term" value="C:membrane"/>
    <property type="evidence" value="ECO:0007669"/>
    <property type="project" value="UniProtKB-SubCell"/>
</dbReference>
<keyword evidence="8" id="KW-1133">Transmembrane helix</keyword>
<comment type="subcellular location">
    <subcellularLocation>
        <location evidence="1">Membrane</location>
        <topology evidence="1">Single-pass membrane protein</topology>
    </subcellularLocation>
</comment>
<proteinExistence type="inferred from homology"/>
<dbReference type="SUPFAM" id="SSF53756">
    <property type="entry name" value="UDP-Glycosyltransferase/glycogen phosphorylase"/>
    <property type="match status" value="1"/>
</dbReference>
<dbReference type="FunFam" id="3.40.50.2000:FF:000021">
    <property type="entry name" value="UDP-glucuronosyltransferase"/>
    <property type="match status" value="1"/>
</dbReference>
<accession>A0AAF3J5J9</accession>
<evidence type="ECO:0000256" key="6">
    <source>
        <dbReference type="ARBA" id="ARBA00022729"/>
    </source>
</evidence>
<evidence type="ECO:0000259" key="10">
    <source>
        <dbReference type="Pfam" id="PF04155"/>
    </source>
</evidence>
<name>A0AAF3J5J9_9BILA</name>
<comment type="similarity">
    <text evidence="2">Belongs to the UDP-glycosyltransferase family.</text>
</comment>
<evidence type="ECO:0000256" key="5">
    <source>
        <dbReference type="ARBA" id="ARBA00022679"/>
    </source>
</evidence>
<dbReference type="PROSITE" id="PS00375">
    <property type="entry name" value="UDPGT"/>
    <property type="match status" value="1"/>
</dbReference>
<sequence>MKILIFLLLLVFSNAYKILVFSPTISRSHMISNGRIADELAKAGHNVTLFEPDFLSIWHKVKNAKLAKRLPVFGFSDALWKAISMFSSTFSEDSIVTSTQNMIEYSKAFNKQCGELLDKTDILEELKGEKFDAFFGEQLNGCGHGLAEVLGIKRKFWVSSCPMMDHMSWILGVPHPLSYVPSVGNVDIGNRPNFWERTQNIAEYFANVVAFGHYGHFDPLDEEFQKRYGSDFPSVQSLIRESDVIFVATDELIDFPRPLHPNIVHIGGLGIEEKEKKLDEIFSKELSKGAKGVVFFSFGSNVNTTQLPSEVLPTIIATFKRFPEYHFIAKIDKYDTVGHKAAEGLSNVFITEWAPQTAVLEHPRLKCMIAHGGYNSLMEAARAGKPVMIIPFFIDQFRNGQVLKKNGWGLSVHRKDLLKGGVEFEATLKQLLTDQKYTDGALRIRELIKRKPFSPEERLIKWTEFAISSGGLPELQTPAGELSTIMIRSCLLFLLLTICCSALFFGGGCCGGGGGGCCGGRKKRSADVQWAGVSGEDHDSLCNSAHLRNLINETISTTPEASKMALMTRLAAEGENSAVVLCSVSPFSYALPLHAEYCSLANPQNTCYDITFCGQSLAREIVKSATFAPILISNLEIAFQVASRRGSRVQAVGRHAYLNCGKGTQY</sequence>
<keyword evidence="8" id="KW-0472">Membrane</keyword>
<evidence type="ECO:0000256" key="3">
    <source>
        <dbReference type="ARBA" id="ARBA00012544"/>
    </source>
</evidence>
<keyword evidence="6 9" id="KW-0732">Signal</keyword>
<evidence type="ECO:0000256" key="9">
    <source>
        <dbReference type="SAM" id="SignalP"/>
    </source>
</evidence>
<keyword evidence="11" id="KW-1185">Reference proteome</keyword>
<evidence type="ECO:0000313" key="12">
    <source>
        <dbReference type="WBParaSite" id="MBELARI_LOCUS17587"/>
    </source>
</evidence>
<reference evidence="12" key="1">
    <citation type="submission" date="2024-02" db="UniProtKB">
        <authorList>
            <consortium name="WormBaseParasite"/>
        </authorList>
    </citation>
    <scope>IDENTIFICATION</scope>
</reference>